<dbReference type="UniPathway" id="UPA00378"/>
<sequence length="660" mass="76541">MKNLSLALLFAFFVSLIPHIVEIYNYFKHQDIYFLDRKPFIQNPDGYFFGRLAKDFKRGEDVLRNFPEGGVKYDYPPLISFMYGILLRLTGIEIEWLGFWLSPIFGSLFVIPFVLFWHRLGNLWVGFAGAVLTALSSAYYTRVFVLDLDTDNLNLFFIFSIALFLLLAYQKKNHWHAYLFVALAVLFSLLFYWWYAHPEFFVLQFLGFLLLALQNRRLFYAGLTGLLSLWALISFMAGYPLGMDILGRLFLYFGIPISPVESKNVPEVLKTISEQGRVYFLRSYPLYFSSEFPFYIALIFLPLLFFRFFKGQLLLLPLYVLLVLSVVKGSIRVYMYSAPVLAMGFAYGVFLISKLSNFLEKRSLKLFVGGLFPLLMLISAINWFSLIDRMPGFFISKEVVRDIQKLKDITPKDAKILSWWDYGYPIVYYSQRAVFHDGGTQFSIKTLLIAYALLQEEKTAHKLFLCISDPIFNHRAWEKYKTLGLYKALEQSAKECQVKPYGKIYLLITEDMLSKTQPMQQLAYGKGSTLLKLPPCERDCKAELNRDTGTYTQTIGRSSTEYLVKEVFWIEEEGKVKRESFNNPKGGTLYLVKKGGTIYGFFVGEKLKNSALLSLYTIRKDREDFRLVYDNFPHSVLYEIISSKPPQPLTLSPEDHLHLK</sequence>
<evidence type="ECO:0008006" key="19">
    <source>
        <dbReference type="Google" id="ProtNLM"/>
    </source>
</evidence>
<keyword evidence="10" id="KW-0460">Magnesium</keyword>
<feature type="transmembrane region" description="Helical" evidence="14">
    <location>
        <begin position="340"/>
        <end position="359"/>
    </location>
</feature>
<feature type="transmembrane region" description="Helical" evidence="14">
    <location>
        <begin position="153"/>
        <end position="169"/>
    </location>
</feature>
<dbReference type="GO" id="GO:0046872">
    <property type="term" value="F:metal ion binding"/>
    <property type="evidence" value="ECO:0007669"/>
    <property type="project" value="UniProtKB-KW"/>
</dbReference>
<evidence type="ECO:0000256" key="11">
    <source>
        <dbReference type="ARBA" id="ARBA00022989"/>
    </source>
</evidence>
<comment type="pathway">
    <text evidence="4">Protein modification; protein glycosylation.</text>
</comment>
<keyword evidence="11 14" id="KW-1133">Transmembrane helix</keyword>
<dbReference type="Gene3D" id="3.40.1380.40">
    <property type="match status" value="1"/>
</dbReference>
<evidence type="ECO:0000256" key="13">
    <source>
        <dbReference type="ARBA" id="ARBA00023211"/>
    </source>
</evidence>
<dbReference type="HOGENOM" id="CLU_405836_0_0_0"/>
<evidence type="ECO:0000256" key="4">
    <source>
        <dbReference type="ARBA" id="ARBA00004922"/>
    </source>
</evidence>
<keyword evidence="6" id="KW-0328">Glycosyltransferase</keyword>
<feature type="transmembrane region" description="Helical" evidence="14">
    <location>
        <begin position="123"/>
        <end position="141"/>
    </location>
</feature>
<evidence type="ECO:0000313" key="18">
    <source>
        <dbReference type="Proteomes" id="UP000018914"/>
    </source>
</evidence>
<comment type="cofactor">
    <cofactor evidence="2">
        <name>Mg(2+)</name>
        <dbReference type="ChEBI" id="CHEBI:18420"/>
    </cofactor>
</comment>
<dbReference type="GO" id="GO:0016020">
    <property type="term" value="C:membrane"/>
    <property type="evidence" value="ECO:0007669"/>
    <property type="project" value="InterPro"/>
</dbReference>
<organism evidence="18">
    <name type="scientific">Thermocrinis ruber</name>
    <dbReference type="NCBI Taxonomy" id="75906"/>
    <lineage>
        <taxon>Bacteria</taxon>
        <taxon>Pseudomonadati</taxon>
        <taxon>Aquificota</taxon>
        <taxon>Aquificia</taxon>
        <taxon>Aquificales</taxon>
        <taxon>Aquificaceae</taxon>
        <taxon>Thermocrinis</taxon>
    </lineage>
</organism>
<evidence type="ECO:0000256" key="8">
    <source>
        <dbReference type="ARBA" id="ARBA00022692"/>
    </source>
</evidence>
<keyword evidence="9" id="KW-0479">Metal-binding</keyword>
<comment type="similarity">
    <text evidence="5">Belongs to the STT3 family.</text>
</comment>
<comment type="cofactor">
    <cofactor evidence="1">
        <name>Mn(2+)</name>
        <dbReference type="ChEBI" id="CHEBI:29035"/>
    </cofactor>
</comment>
<keyword evidence="8 14" id="KW-0812">Transmembrane</keyword>
<evidence type="ECO:0000256" key="14">
    <source>
        <dbReference type="SAM" id="Phobius"/>
    </source>
</evidence>
<feature type="transmembrane region" description="Helical" evidence="14">
    <location>
        <begin position="313"/>
        <end position="334"/>
    </location>
</feature>
<evidence type="ECO:0000256" key="2">
    <source>
        <dbReference type="ARBA" id="ARBA00001946"/>
    </source>
</evidence>
<accession>W0DEU6</accession>
<dbReference type="InterPro" id="IPR003674">
    <property type="entry name" value="Oligo_trans_STT3"/>
</dbReference>
<dbReference type="KEGG" id="trd:THERU_05770"/>
<dbReference type="STRING" id="75906.THERU_05770"/>
<feature type="transmembrane region" description="Helical" evidence="14">
    <location>
        <begin position="217"/>
        <end position="239"/>
    </location>
</feature>
<name>W0DEU6_9AQUI</name>
<feature type="domain" description="STT3/PglB/AglB core" evidence="16">
    <location>
        <begin position="415"/>
        <end position="464"/>
    </location>
</feature>
<dbReference type="eggNOG" id="COG1287">
    <property type="taxonomic scope" value="Bacteria"/>
</dbReference>
<dbReference type="RefSeq" id="WP_025306301.1">
    <property type="nucleotide sequence ID" value="NZ_CP007028.1"/>
</dbReference>
<evidence type="ECO:0000313" key="17">
    <source>
        <dbReference type="EMBL" id="AHE96876.1"/>
    </source>
</evidence>
<keyword evidence="13" id="KW-0464">Manganese</keyword>
<dbReference type="OrthoDB" id="9796223at2"/>
<dbReference type="Pfam" id="PF21436">
    <property type="entry name" value="STT3-PglB_core"/>
    <property type="match status" value="1"/>
</dbReference>
<evidence type="ECO:0000256" key="6">
    <source>
        <dbReference type="ARBA" id="ARBA00022676"/>
    </source>
</evidence>
<evidence type="ECO:0000256" key="10">
    <source>
        <dbReference type="ARBA" id="ARBA00022842"/>
    </source>
</evidence>
<comment type="subcellular location">
    <subcellularLocation>
        <location evidence="3">Endomembrane system</location>
        <topology evidence="3">Multi-pass membrane protein</topology>
    </subcellularLocation>
</comment>
<dbReference type="InterPro" id="IPR048999">
    <property type="entry name" value="STT3-PglB_core"/>
</dbReference>
<feature type="transmembrane region" description="Helical" evidence="14">
    <location>
        <begin position="97"/>
        <end position="117"/>
    </location>
</feature>
<evidence type="ECO:0000256" key="3">
    <source>
        <dbReference type="ARBA" id="ARBA00004127"/>
    </source>
</evidence>
<feature type="transmembrane region" description="Helical" evidence="14">
    <location>
        <begin position="366"/>
        <end position="386"/>
    </location>
</feature>
<dbReference type="PANTHER" id="PTHR13872">
    <property type="entry name" value="DOLICHYL-DIPHOSPHOOLIGOSACCHARIDE--PROTEIN GLYCOSYLTRANSFERASE SUBUNIT"/>
    <property type="match status" value="1"/>
</dbReference>
<feature type="transmembrane region" description="Helical" evidence="14">
    <location>
        <begin position="286"/>
        <end position="306"/>
    </location>
</feature>
<dbReference type="GO" id="GO:0012505">
    <property type="term" value="C:endomembrane system"/>
    <property type="evidence" value="ECO:0007669"/>
    <property type="project" value="UniProtKB-SubCell"/>
</dbReference>
<proteinExistence type="inferred from homology"/>
<evidence type="ECO:0000256" key="1">
    <source>
        <dbReference type="ARBA" id="ARBA00001936"/>
    </source>
</evidence>
<keyword evidence="7" id="KW-0808">Transferase</keyword>
<dbReference type="Proteomes" id="UP000018914">
    <property type="component" value="Chromosome"/>
</dbReference>
<dbReference type="AlphaFoldDB" id="W0DEU6"/>
<dbReference type="EMBL" id="CP007028">
    <property type="protein sequence ID" value="AHE96876.1"/>
    <property type="molecule type" value="Genomic_DNA"/>
</dbReference>
<evidence type="ECO:0000256" key="7">
    <source>
        <dbReference type="ARBA" id="ARBA00022679"/>
    </source>
</evidence>
<evidence type="ECO:0000259" key="16">
    <source>
        <dbReference type="Pfam" id="PF21436"/>
    </source>
</evidence>
<keyword evidence="18" id="KW-1185">Reference proteome</keyword>
<dbReference type="Pfam" id="PF02516">
    <property type="entry name" value="STT3"/>
    <property type="match status" value="1"/>
</dbReference>
<protein>
    <recommendedName>
        <fullName evidence="19">Peptide transporter</fullName>
    </recommendedName>
</protein>
<evidence type="ECO:0000259" key="15">
    <source>
        <dbReference type="Pfam" id="PF02516"/>
    </source>
</evidence>
<dbReference type="InterPro" id="IPR048307">
    <property type="entry name" value="STT3_N"/>
</dbReference>
<reference evidence="17 18" key="1">
    <citation type="submission" date="2013-12" db="EMBL/GenBank/DDBJ databases">
        <authorList>
            <consortium name="DOE Joint Genome Institute"/>
            <person name="Eisen J."/>
            <person name="Huntemann M."/>
            <person name="Han J."/>
            <person name="Chen A."/>
            <person name="Kyrpides N."/>
            <person name="Mavromatis K."/>
            <person name="Markowitz V."/>
            <person name="Palaniappan K."/>
            <person name="Ivanova N."/>
            <person name="Schaumberg A."/>
            <person name="Pati A."/>
            <person name="Liolios K."/>
            <person name="Nordberg H.P."/>
            <person name="Cantor M.N."/>
            <person name="Hua S.X."/>
            <person name="Woyke T."/>
        </authorList>
    </citation>
    <scope>NUCLEOTIDE SEQUENCE [LARGE SCALE GENOMIC DNA]</scope>
    <source>
        <strain evidence="17 18">DSM 23557</strain>
    </source>
</reference>
<dbReference type="GO" id="GO:0004576">
    <property type="term" value="F:oligosaccharyl transferase activity"/>
    <property type="evidence" value="ECO:0007669"/>
    <property type="project" value="InterPro"/>
</dbReference>
<evidence type="ECO:0000256" key="5">
    <source>
        <dbReference type="ARBA" id="ARBA00010810"/>
    </source>
</evidence>
<feature type="transmembrane region" description="Helical" evidence="14">
    <location>
        <begin position="175"/>
        <end position="196"/>
    </location>
</feature>
<feature type="domain" description="Oligosaccharyl transferase STT3 N-terminal" evidence="15">
    <location>
        <begin position="36"/>
        <end position="244"/>
    </location>
</feature>
<keyword evidence="12 14" id="KW-0472">Membrane</keyword>
<evidence type="ECO:0000256" key="9">
    <source>
        <dbReference type="ARBA" id="ARBA00022723"/>
    </source>
</evidence>
<gene>
    <name evidence="17" type="ORF">THERU_05770</name>
</gene>
<dbReference type="PANTHER" id="PTHR13872:SF1">
    <property type="entry name" value="DOLICHYL-DIPHOSPHOOLIGOSACCHARIDE--PROTEIN GLYCOSYLTRANSFERASE SUBUNIT STT3B"/>
    <property type="match status" value="1"/>
</dbReference>
<evidence type="ECO:0000256" key="12">
    <source>
        <dbReference type="ARBA" id="ARBA00023136"/>
    </source>
</evidence>